<name>A0A395HTT0_ASPHC</name>
<gene>
    <name evidence="1" type="ORF">BO97DRAFT_406424</name>
</gene>
<dbReference type="VEuPathDB" id="FungiDB:BO97DRAFT_406424"/>
<accession>A0A395HTT0</accession>
<protein>
    <submittedName>
        <fullName evidence="1">Uncharacterized protein</fullName>
    </submittedName>
</protein>
<proteinExistence type="predicted"/>
<organism evidence="1 2">
    <name type="scientific">Aspergillus homomorphus (strain CBS 101889)</name>
    <dbReference type="NCBI Taxonomy" id="1450537"/>
    <lineage>
        <taxon>Eukaryota</taxon>
        <taxon>Fungi</taxon>
        <taxon>Dikarya</taxon>
        <taxon>Ascomycota</taxon>
        <taxon>Pezizomycotina</taxon>
        <taxon>Eurotiomycetes</taxon>
        <taxon>Eurotiomycetidae</taxon>
        <taxon>Eurotiales</taxon>
        <taxon>Aspergillaceae</taxon>
        <taxon>Aspergillus</taxon>
        <taxon>Aspergillus subgen. Circumdati</taxon>
    </lineage>
</organism>
<dbReference type="AlphaFoldDB" id="A0A395HTT0"/>
<sequence>MAQMLPKGVLNHWNKLIAFTVTKAAPAFVASAGLLSNMSSSLPRIGKSLDPEGSERCLATYGMSVEAVETLDKLTMEYLFSENSTGINDEAVVCLKKGPQGLWGACEDLPAYIRQLVQSEQEHRQQHPQTEALQLKAVFADKDSMIGPKGQKYFEHCFTQADLGGAMSFESVVVPDTDHDSIWSTRTGVLEKLMWDIKKIAQ</sequence>
<evidence type="ECO:0000313" key="2">
    <source>
        <dbReference type="Proteomes" id="UP000248961"/>
    </source>
</evidence>
<dbReference type="Proteomes" id="UP000248961">
    <property type="component" value="Unassembled WGS sequence"/>
</dbReference>
<dbReference type="RefSeq" id="XP_025550371.1">
    <property type="nucleotide sequence ID" value="XM_025695417.1"/>
</dbReference>
<dbReference type="STRING" id="1450537.A0A395HTT0"/>
<reference evidence="1 2" key="1">
    <citation type="submission" date="2018-02" db="EMBL/GenBank/DDBJ databases">
        <title>The genomes of Aspergillus section Nigri reveals drivers in fungal speciation.</title>
        <authorList>
            <consortium name="DOE Joint Genome Institute"/>
            <person name="Vesth T.C."/>
            <person name="Nybo J."/>
            <person name="Theobald S."/>
            <person name="Brandl J."/>
            <person name="Frisvad J.C."/>
            <person name="Nielsen K.F."/>
            <person name="Lyhne E.K."/>
            <person name="Kogle M.E."/>
            <person name="Kuo A."/>
            <person name="Riley R."/>
            <person name="Clum A."/>
            <person name="Nolan M."/>
            <person name="Lipzen A."/>
            <person name="Salamov A."/>
            <person name="Henrissat B."/>
            <person name="Wiebenga A."/>
            <person name="De vries R.P."/>
            <person name="Grigoriev I.V."/>
            <person name="Mortensen U.H."/>
            <person name="Andersen M.R."/>
            <person name="Baker S.E."/>
        </authorList>
    </citation>
    <scope>NUCLEOTIDE SEQUENCE [LARGE SCALE GENOMIC DNA]</scope>
    <source>
        <strain evidence="1 2">CBS 101889</strain>
    </source>
</reference>
<dbReference type="OrthoDB" id="294702at2759"/>
<dbReference type="EMBL" id="KZ824290">
    <property type="protein sequence ID" value="RAL11217.1"/>
    <property type="molecule type" value="Genomic_DNA"/>
</dbReference>
<dbReference type="GeneID" id="37199706"/>
<keyword evidence="2" id="KW-1185">Reference proteome</keyword>
<evidence type="ECO:0000313" key="1">
    <source>
        <dbReference type="EMBL" id="RAL11217.1"/>
    </source>
</evidence>